<dbReference type="GO" id="GO:0005886">
    <property type="term" value="C:plasma membrane"/>
    <property type="evidence" value="ECO:0007669"/>
    <property type="project" value="TreeGrafter"/>
</dbReference>
<keyword evidence="9" id="KW-1133">Transmembrane helix</keyword>
<dbReference type="InterPro" id="IPR003594">
    <property type="entry name" value="HATPase_dom"/>
</dbReference>
<evidence type="ECO:0000256" key="9">
    <source>
        <dbReference type="SAM" id="Phobius"/>
    </source>
</evidence>
<dbReference type="InterPro" id="IPR050351">
    <property type="entry name" value="BphY/WalK/GraS-like"/>
</dbReference>
<evidence type="ECO:0000256" key="6">
    <source>
        <dbReference type="ARBA" id="ARBA00022777"/>
    </source>
</evidence>
<feature type="transmembrane region" description="Helical" evidence="9">
    <location>
        <begin position="182"/>
        <end position="201"/>
    </location>
</feature>
<feature type="domain" description="Histidine kinase" evidence="10">
    <location>
        <begin position="271"/>
        <end position="486"/>
    </location>
</feature>
<keyword evidence="5" id="KW-0808">Transferase</keyword>
<dbReference type="CDD" id="cd00082">
    <property type="entry name" value="HisKA"/>
    <property type="match status" value="1"/>
</dbReference>
<evidence type="ECO:0000313" key="12">
    <source>
        <dbReference type="EMBL" id="ROR21756.1"/>
    </source>
</evidence>
<evidence type="ECO:0000256" key="2">
    <source>
        <dbReference type="ARBA" id="ARBA00004370"/>
    </source>
</evidence>
<gene>
    <name evidence="12" type="ORF">EDD66_1204</name>
</gene>
<proteinExistence type="predicted"/>
<dbReference type="EMBL" id="RJVG01000020">
    <property type="protein sequence ID" value="ROR21756.1"/>
    <property type="molecule type" value="Genomic_DNA"/>
</dbReference>
<dbReference type="EC" id="2.7.13.3" evidence="3"/>
<dbReference type="Gene3D" id="3.30.565.10">
    <property type="entry name" value="Histidine kinase-like ATPase, C-terminal domain"/>
    <property type="match status" value="1"/>
</dbReference>
<dbReference type="GO" id="GO:0016036">
    <property type="term" value="P:cellular response to phosphate starvation"/>
    <property type="evidence" value="ECO:0007669"/>
    <property type="project" value="TreeGrafter"/>
</dbReference>
<dbReference type="CDD" id="cd00075">
    <property type="entry name" value="HATPase"/>
    <property type="match status" value="1"/>
</dbReference>
<evidence type="ECO:0000256" key="1">
    <source>
        <dbReference type="ARBA" id="ARBA00000085"/>
    </source>
</evidence>
<evidence type="ECO:0000259" key="11">
    <source>
        <dbReference type="PROSITE" id="PS50885"/>
    </source>
</evidence>
<dbReference type="Proteomes" id="UP000273083">
    <property type="component" value="Unassembled WGS sequence"/>
</dbReference>
<keyword evidence="9" id="KW-0812">Transmembrane</keyword>
<dbReference type="AlphaFoldDB" id="A0A3N1X4P5"/>
<keyword evidence="4" id="KW-0597">Phosphoprotein</keyword>
<evidence type="ECO:0000256" key="8">
    <source>
        <dbReference type="ARBA" id="ARBA00023136"/>
    </source>
</evidence>
<dbReference type="InterPro" id="IPR003660">
    <property type="entry name" value="HAMP_dom"/>
</dbReference>
<keyword evidence="8 9" id="KW-0472">Membrane</keyword>
<dbReference type="SMART" id="SM00387">
    <property type="entry name" value="HATPase_c"/>
    <property type="match status" value="1"/>
</dbReference>
<evidence type="ECO:0000256" key="5">
    <source>
        <dbReference type="ARBA" id="ARBA00022679"/>
    </source>
</evidence>
<organism evidence="12 13">
    <name type="scientific">Mobilisporobacter senegalensis</name>
    <dbReference type="NCBI Taxonomy" id="1329262"/>
    <lineage>
        <taxon>Bacteria</taxon>
        <taxon>Bacillati</taxon>
        <taxon>Bacillota</taxon>
        <taxon>Clostridia</taxon>
        <taxon>Lachnospirales</taxon>
        <taxon>Lachnospiraceae</taxon>
        <taxon>Mobilisporobacter</taxon>
    </lineage>
</organism>
<dbReference type="InterPro" id="IPR036097">
    <property type="entry name" value="HisK_dim/P_sf"/>
</dbReference>
<protein>
    <recommendedName>
        <fullName evidence="3">histidine kinase</fullName>
        <ecNumber evidence="3">2.7.13.3</ecNumber>
    </recommendedName>
</protein>
<dbReference type="InterPro" id="IPR005467">
    <property type="entry name" value="His_kinase_dom"/>
</dbReference>
<dbReference type="InterPro" id="IPR004358">
    <property type="entry name" value="Sig_transdc_His_kin-like_C"/>
</dbReference>
<feature type="domain" description="HAMP" evidence="11">
    <location>
        <begin position="209"/>
        <end position="263"/>
    </location>
</feature>
<evidence type="ECO:0000256" key="7">
    <source>
        <dbReference type="ARBA" id="ARBA00023012"/>
    </source>
</evidence>
<dbReference type="FunFam" id="3.30.565.10:FF:000006">
    <property type="entry name" value="Sensor histidine kinase WalK"/>
    <property type="match status" value="1"/>
</dbReference>
<dbReference type="PROSITE" id="PS50109">
    <property type="entry name" value="HIS_KIN"/>
    <property type="match status" value="1"/>
</dbReference>
<evidence type="ECO:0000256" key="3">
    <source>
        <dbReference type="ARBA" id="ARBA00012438"/>
    </source>
</evidence>
<name>A0A3N1X4P5_9FIRM</name>
<comment type="catalytic activity">
    <reaction evidence="1">
        <text>ATP + protein L-histidine = ADP + protein N-phospho-L-histidine.</text>
        <dbReference type="EC" id="2.7.13.3"/>
    </reaction>
</comment>
<accession>A0A3N1X4P5</accession>
<dbReference type="SUPFAM" id="SSF55874">
    <property type="entry name" value="ATPase domain of HSP90 chaperone/DNA topoisomerase II/histidine kinase"/>
    <property type="match status" value="1"/>
</dbReference>
<dbReference type="FunFam" id="1.10.287.130:FF:000001">
    <property type="entry name" value="Two-component sensor histidine kinase"/>
    <property type="match status" value="1"/>
</dbReference>
<dbReference type="PANTHER" id="PTHR45453">
    <property type="entry name" value="PHOSPHATE REGULON SENSOR PROTEIN PHOR"/>
    <property type="match status" value="1"/>
</dbReference>
<keyword evidence="7" id="KW-0902">Two-component regulatory system</keyword>
<evidence type="ECO:0000313" key="13">
    <source>
        <dbReference type="Proteomes" id="UP000273083"/>
    </source>
</evidence>
<dbReference type="Pfam" id="PF02518">
    <property type="entry name" value="HATPase_c"/>
    <property type="match status" value="1"/>
</dbReference>
<dbReference type="PRINTS" id="PR00344">
    <property type="entry name" value="BCTRLSENSOR"/>
</dbReference>
<comment type="subcellular location">
    <subcellularLocation>
        <location evidence="2">Membrane</location>
    </subcellularLocation>
</comment>
<sequence length="487" mass="56388">MNHKIIELIRQILIKTILPLRKKREEFLSNFRFSIVFRISLNYFRLLIFYGALFMVLFSLLFLGMETNHYLSIGDNLVKGLTASHPQLEDTLDSYGDKNHTINPYKDQGLNLRITNLQTKELLYNDIDFDITDKKSFFHHIFYDKGKSTNGLIFYTTRTYEINENNYNVYFQFNLTENSMDLMHLLPGMILIYLFIVYLILHSGKKGNAKLFSIMKTMSATANRLTVNNLHSERLNVAGTKSELKDLAITINGMLDRIETSYESQKQFVSDASHELRTPISVIQGYANLLNRWGKKDETVMEEAIEAIQIESKEMQDLVEKLLFLSRHDKKTLKLKKAKFNMCEIVEDMVKETKLVITNRIIRSSKLEDVIVYGDKQALKQAIRVFIDNAVKYTKDNDVIQISCENQDGDCVITVSDTGIGMTRKDIDNIFERFYRSDHVRNEKISGNGLGLSIAKLIILKHTGRIKVRSQYTKGSTFIITIPKRIY</sequence>
<feature type="transmembrane region" description="Helical" evidence="9">
    <location>
        <begin position="43"/>
        <end position="65"/>
    </location>
</feature>
<dbReference type="Pfam" id="PF00512">
    <property type="entry name" value="HisKA"/>
    <property type="match status" value="1"/>
</dbReference>
<keyword evidence="6 12" id="KW-0418">Kinase</keyword>
<dbReference type="PROSITE" id="PS50885">
    <property type="entry name" value="HAMP"/>
    <property type="match status" value="1"/>
</dbReference>
<reference evidence="12 13" key="1">
    <citation type="submission" date="2018-11" db="EMBL/GenBank/DDBJ databases">
        <title>Genomic Encyclopedia of Type Strains, Phase IV (KMG-IV): sequencing the most valuable type-strain genomes for metagenomic binning, comparative biology and taxonomic classification.</title>
        <authorList>
            <person name="Goeker M."/>
        </authorList>
    </citation>
    <scope>NUCLEOTIDE SEQUENCE [LARGE SCALE GENOMIC DNA]</scope>
    <source>
        <strain evidence="12 13">DSM 26537</strain>
    </source>
</reference>
<dbReference type="InterPro" id="IPR003661">
    <property type="entry name" value="HisK_dim/P_dom"/>
</dbReference>
<keyword evidence="13" id="KW-1185">Reference proteome</keyword>
<evidence type="ECO:0000259" key="10">
    <source>
        <dbReference type="PROSITE" id="PS50109"/>
    </source>
</evidence>
<dbReference type="GO" id="GO:0000155">
    <property type="term" value="F:phosphorelay sensor kinase activity"/>
    <property type="evidence" value="ECO:0007669"/>
    <property type="project" value="InterPro"/>
</dbReference>
<evidence type="ECO:0000256" key="4">
    <source>
        <dbReference type="ARBA" id="ARBA00022553"/>
    </source>
</evidence>
<dbReference type="OrthoDB" id="9786919at2"/>
<dbReference type="SMART" id="SM00388">
    <property type="entry name" value="HisKA"/>
    <property type="match status" value="1"/>
</dbReference>
<dbReference type="Gene3D" id="1.10.287.130">
    <property type="match status" value="1"/>
</dbReference>
<dbReference type="InterPro" id="IPR036890">
    <property type="entry name" value="HATPase_C_sf"/>
</dbReference>
<comment type="caution">
    <text evidence="12">The sequence shown here is derived from an EMBL/GenBank/DDBJ whole genome shotgun (WGS) entry which is preliminary data.</text>
</comment>
<dbReference type="PANTHER" id="PTHR45453:SF1">
    <property type="entry name" value="PHOSPHATE REGULON SENSOR PROTEIN PHOR"/>
    <property type="match status" value="1"/>
</dbReference>
<dbReference type="SUPFAM" id="SSF47384">
    <property type="entry name" value="Homodimeric domain of signal transducing histidine kinase"/>
    <property type="match status" value="1"/>
</dbReference>
<dbReference type="GO" id="GO:0004721">
    <property type="term" value="F:phosphoprotein phosphatase activity"/>
    <property type="evidence" value="ECO:0007669"/>
    <property type="project" value="TreeGrafter"/>
</dbReference>